<feature type="compositionally biased region" description="Low complexity" evidence="4">
    <location>
        <begin position="1027"/>
        <end position="1038"/>
    </location>
</feature>
<dbReference type="InterPro" id="IPR002048">
    <property type="entry name" value="EF_hand_dom"/>
</dbReference>
<dbReference type="OrthoDB" id="75172at2759"/>
<dbReference type="SUPFAM" id="SSF50978">
    <property type="entry name" value="WD40 repeat-like"/>
    <property type="match status" value="2"/>
</dbReference>
<evidence type="ECO:0000256" key="4">
    <source>
        <dbReference type="SAM" id="MobiDB-lite"/>
    </source>
</evidence>
<dbReference type="PROSITE" id="PS50082">
    <property type="entry name" value="WD_REPEATS_2"/>
    <property type="match status" value="4"/>
</dbReference>
<dbReference type="Gene3D" id="1.10.238.10">
    <property type="entry name" value="EF-hand"/>
    <property type="match status" value="1"/>
</dbReference>
<feature type="compositionally biased region" description="Low complexity" evidence="4">
    <location>
        <begin position="1051"/>
        <end position="1060"/>
    </location>
</feature>
<evidence type="ECO:0000256" key="1">
    <source>
        <dbReference type="ARBA" id="ARBA00022574"/>
    </source>
</evidence>
<dbReference type="InterPro" id="IPR036322">
    <property type="entry name" value="WD40_repeat_dom_sf"/>
</dbReference>
<accession>A0A8W8I640</accession>
<dbReference type="GO" id="GO:0005509">
    <property type="term" value="F:calcium ion binding"/>
    <property type="evidence" value="ECO:0007669"/>
    <property type="project" value="InterPro"/>
</dbReference>
<evidence type="ECO:0000313" key="7">
    <source>
        <dbReference type="Proteomes" id="UP000005408"/>
    </source>
</evidence>
<feature type="region of interest" description="Disordered" evidence="4">
    <location>
        <begin position="822"/>
        <end position="866"/>
    </location>
</feature>
<organism evidence="6 7">
    <name type="scientific">Magallana gigas</name>
    <name type="common">Pacific oyster</name>
    <name type="synonym">Crassostrea gigas</name>
    <dbReference type="NCBI Taxonomy" id="29159"/>
    <lineage>
        <taxon>Eukaryota</taxon>
        <taxon>Metazoa</taxon>
        <taxon>Spiralia</taxon>
        <taxon>Lophotrochozoa</taxon>
        <taxon>Mollusca</taxon>
        <taxon>Bivalvia</taxon>
        <taxon>Autobranchia</taxon>
        <taxon>Pteriomorphia</taxon>
        <taxon>Ostreida</taxon>
        <taxon>Ostreoidea</taxon>
        <taxon>Ostreidae</taxon>
        <taxon>Magallana</taxon>
    </lineage>
</organism>
<dbReference type="InterPro" id="IPR019775">
    <property type="entry name" value="WD40_repeat_CS"/>
</dbReference>
<evidence type="ECO:0000313" key="6">
    <source>
        <dbReference type="EnsemblMetazoa" id="G1255.2:cds"/>
    </source>
</evidence>
<dbReference type="PANTHER" id="PTHR44324:SF3">
    <property type="entry name" value="WD REPEAT-CONTAINING PROTEIN 49-LIKE"/>
    <property type="match status" value="1"/>
</dbReference>
<dbReference type="SMART" id="SM00320">
    <property type="entry name" value="WD40"/>
    <property type="match status" value="9"/>
</dbReference>
<evidence type="ECO:0000256" key="2">
    <source>
        <dbReference type="ARBA" id="ARBA00022737"/>
    </source>
</evidence>
<dbReference type="PROSITE" id="PS50294">
    <property type="entry name" value="WD_REPEATS_REGION"/>
    <property type="match status" value="2"/>
</dbReference>
<dbReference type="Pfam" id="PF00400">
    <property type="entry name" value="WD40"/>
    <property type="match status" value="5"/>
</dbReference>
<sequence length="1272" mass="144058">MDKLPKIVPNRTTSQPVYSSLLRDNSSERMISSPLSLPPPQEFMSFNGLRELHSAPGFNDEHLPAELIYDSDDEEFSDVGSWIEGELDEEDLMEEIGNMIPFELYTKILKEKERKHNSDSDEESSFSDKDKTQRLEEQIKLHHLHLLMKAFQEHRPGDIIKQAGSAYFPAKVEKRTPGAMNLEEFKTTVAQVLKTNEYEEYLEKLFTKLDTSLDGYVDWNEFCTYMLLLYRENDYMRTKREIPFLVEPKLRHIVHNRQEQTTKMVATTGTVRYITISKEGVVNVWQPSLNYVEKYYSISNDESDSSGQKRRFKTWVTDAIFLPNCNKLVIGSTSRDIRFYDCSTNQHFEEFQLFAMSDVPYCFDYWYDTKNPSNPSKLIFGVDTGYIHTMTFKKPVSQLFETPFKNDEGVQKIFWSEIEKGQQSQFVSHEKISHGDPTLQVLPDIVKQVMYLPDNDYIISSTSSAQQSLVISPADRKDFKKSYVFNIDKGIESFDHNKNLNILVTGSLDHVVRIWNPYVPAKPMAVLQGHATGVIGVKIHEGLVQVFSYSKDAVIKVWDIKEHSCLQTVVLKFPSSIHGRMPEHGTFPMHMQPAPHNALLVTCNDYIGMLKLGHTSQPKNLDAVTHDSQLCGAIYNKTFKQVVTGCDSSNVAVWELESGNKAIVFSNAHGDEEITCMAFDESYRRLLTGARNGTIKVWNFQNGHNLHKLESVSEAEVTGIFPCADRKIIISVGWSRKIAEYDDSDPDNMYIPANLGWKGGQIHQDDILSMDYASPNYLATGGYDGEIAVWDTETEKMLIRLRKGQQADILKKIEAMKEMSVLSKNSTTTESQMSADDHPLSPLKIPRPNSRHRKSHRVPRGQPSPVDKLLFLPSRLTSKTSDAAMLISSEAGYLHWWALFGAKHEVGYFYAPDNKDESVLGLCTDPSNDNLYSGDTTGNIKVWNISAYCRHAEERRIKTSPELIRSWRAHDSSIVSLEFVEHEDGNYIVSASTDQTARLWSTEGHYVGTFGQKKSWNLKNKLTWAHPKTPWSTKSTSSADSRKNRNHSKSDSTSSVKTSSNGEPGKEVSGPVVNGISRETTQNGEMEKSSREKGKGLHDEEEAGLNGEGEDTIDSDFSLGIRSQSFATGPPKVERSQTFLGAKVAQQLQTIKESRIDRRIRLSKDVNFKDIHKFGKICSPYRALNTKDVEEIKIPTILPMSQRMMNKGYDPENMNTDTLKSMDFSYGSPDSPPSGDQTGERSKDRTPIKSQTAGTHRKPARLAPLKKTNTVM</sequence>
<dbReference type="PROSITE" id="PS00678">
    <property type="entry name" value="WD_REPEATS_1"/>
    <property type="match status" value="2"/>
</dbReference>
<keyword evidence="1 3" id="KW-0853">WD repeat</keyword>
<dbReference type="InterPro" id="IPR001680">
    <property type="entry name" value="WD40_rpt"/>
</dbReference>
<feature type="compositionally biased region" description="Low complexity" evidence="4">
    <location>
        <begin position="1227"/>
        <end position="1236"/>
    </location>
</feature>
<evidence type="ECO:0000259" key="5">
    <source>
        <dbReference type="PROSITE" id="PS50222"/>
    </source>
</evidence>
<feature type="region of interest" description="Disordered" evidence="4">
    <location>
        <begin position="1027"/>
        <end position="1115"/>
    </location>
</feature>
<feature type="repeat" description="WD" evidence="3">
    <location>
        <begin position="527"/>
        <end position="568"/>
    </location>
</feature>
<dbReference type="InterPro" id="IPR011992">
    <property type="entry name" value="EF-hand-dom_pair"/>
</dbReference>
<feature type="compositionally biased region" description="Acidic residues" evidence="4">
    <location>
        <begin position="1099"/>
        <end position="1114"/>
    </location>
</feature>
<feature type="compositionally biased region" description="Basic residues" evidence="4">
    <location>
        <begin position="849"/>
        <end position="859"/>
    </location>
</feature>
<dbReference type="PROSITE" id="PS50222">
    <property type="entry name" value="EF_HAND_2"/>
    <property type="match status" value="1"/>
</dbReference>
<protein>
    <recommendedName>
        <fullName evidence="5">EF-hand domain-containing protein</fullName>
    </recommendedName>
</protein>
<reference evidence="6" key="1">
    <citation type="submission" date="2022-08" db="UniProtKB">
        <authorList>
            <consortium name="EnsemblMetazoa"/>
        </authorList>
    </citation>
    <scope>IDENTIFICATION</scope>
    <source>
        <strain evidence="6">05x7-T-G4-1.051#20</strain>
    </source>
</reference>
<feature type="compositionally biased region" description="Basic and acidic residues" evidence="4">
    <location>
        <begin position="1085"/>
        <end position="1098"/>
    </location>
</feature>
<dbReference type="InterPro" id="IPR051242">
    <property type="entry name" value="WD-EF-hand_domain"/>
</dbReference>
<dbReference type="OMA" id="GPQRIFF"/>
<feature type="compositionally biased region" description="Polar residues" evidence="4">
    <location>
        <begin position="822"/>
        <end position="834"/>
    </location>
</feature>
<feature type="region of interest" description="Disordered" evidence="4">
    <location>
        <begin position="1209"/>
        <end position="1272"/>
    </location>
</feature>
<dbReference type="Gene3D" id="2.130.10.10">
    <property type="entry name" value="YVTN repeat-like/Quinoprotein amine dehydrogenase"/>
    <property type="match status" value="2"/>
</dbReference>
<feature type="domain" description="EF-hand" evidence="5">
    <location>
        <begin position="197"/>
        <end position="232"/>
    </location>
</feature>
<dbReference type="PANTHER" id="PTHR44324">
    <property type="entry name" value="WD40 REPEAT DOMAIN 95"/>
    <property type="match status" value="1"/>
</dbReference>
<name>A0A8W8I640_MAGGI</name>
<keyword evidence="7" id="KW-1185">Reference proteome</keyword>
<feature type="repeat" description="WD" evidence="3">
    <location>
        <begin position="674"/>
        <end position="708"/>
    </location>
</feature>
<dbReference type="AlphaFoldDB" id="A0A8W8I640"/>
<dbReference type="SUPFAM" id="SSF47473">
    <property type="entry name" value="EF-hand"/>
    <property type="match status" value="1"/>
</dbReference>
<dbReference type="InterPro" id="IPR015943">
    <property type="entry name" value="WD40/YVTN_repeat-like_dom_sf"/>
</dbReference>
<evidence type="ECO:0000256" key="3">
    <source>
        <dbReference type="PROSITE-ProRule" id="PRU00221"/>
    </source>
</evidence>
<feature type="repeat" description="WD" evidence="3">
    <location>
        <begin position="760"/>
        <end position="800"/>
    </location>
</feature>
<feature type="repeat" description="WD" evidence="3">
    <location>
        <begin position="967"/>
        <end position="1003"/>
    </location>
</feature>
<keyword evidence="2" id="KW-0677">Repeat</keyword>
<proteinExistence type="predicted"/>
<dbReference type="EnsemblMetazoa" id="G1255.2">
    <property type="protein sequence ID" value="G1255.2:cds"/>
    <property type="gene ID" value="G1255"/>
</dbReference>
<feature type="compositionally biased region" description="Basic and acidic residues" evidence="4">
    <location>
        <begin position="1238"/>
        <end position="1247"/>
    </location>
</feature>
<dbReference type="Proteomes" id="UP000005408">
    <property type="component" value="Unassembled WGS sequence"/>
</dbReference>